<dbReference type="STRING" id="407036.SAMN05216243_2355"/>
<gene>
    <name evidence="2" type="ORF">SAMN05216243_2355</name>
</gene>
<name>A0A1G9A1V4_9BACI</name>
<dbReference type="RefSeq" id="WP_093214327.1">
    <property type="nucleotide sequence ID" value="NZ_FNFL01000003.1"/>
</dbReference>
<dbReference type="AlphaFoldDB" id="A0A1G9A1V4"/>
<evidence type="ECO:0000313" key="3">
    <source>
        <dbReference type="Proteomes" id="UP000198694"/>
    </source>
</evidence>
<dbReference type="Proteomes" id="UP000198694">
    <property type="component" value="Unassembled WGS sequence"/>
</dbReference>
<accession>A0A1G9A1V4</accession>
<sequence length="262" mass="30260">MNVILTAILLLAASYIGYDIISDGDQFNSSSEDNPSIGENNSSSEKSTNEEQNQLTKKAIKNLMLHSEEYFTTAKGEFNYHRRSIDLNEDVQFKLSMEEPFGGYATSLNTNGEEKSRYYFNEDYIWEVYESEETYFKTKNEDNKPELKPVTQSLFPRDIAMDYLASMDLWSIEEQNGELVGRKVFVIAGELSDYGKELNSADSFRFWVDKKTGILMQYEIYASTGKVKNSLYMERLEIDKNLEEFDYEPDLKGYQKEPGSPE</sequence>
<keyword evidence="3" id="KW-1185">Reference proteome</keyword>
<protein>
    <submittedName>
        <fullName evidence="2">Uncharacterized protein</fullName>
    </submittedName>
</protein>
<reference evidence="2 3" key="1">
    <citation type="submission" date="2016-10" db="EMBL/GenBank/DDBJ databases">
        <authorList>
            <person name="de Groot N.N."/>
        </authorList>
    </citation>
    <scope>NUCLEOTIDE SEQUENCE [LARGE SCALE GENOMIC DNA]</scope>
    <source>
        <strain evidence="2 3">CGMCC 1.6502</strain>
    </source>
</reference>
<evidence type="ECO:0000256" key="1">
    <source>
        <dbReference type="SAM" id="MobiDB-lite"/>
    </source>
</evidence>
<feature type="compositionally biased region" description="Low complexity" evidence="1">
    <location>
        <begin position="39"/>
        <end position="53"/>
    </location>
</feature>
<feature type="compositionally biased region" description="Polar residues" evidence="1">
    <location>
        <begin position="27"/>
        <end position="38"/>
    </location>
</feature>
<dbReference type="OrthoDB" id="2881381at2"/>
<dbReference type="Gene3D" id="2.50.20.10">
    <property type="entry name" value="Lipoprotein localisation LolA/LolB/LppX"/>
    <property type="match status" value="1"/>
</dbReference>
<proteinExistence type="predicted"/>
<evidence type="ECO:0000313" key="2">
    <source>
        <dbReference type="EMBL" id="SDK21207.1"/>
    </source>
</evidence>
<organism evidence="2 3">
    <name type="scientific">Sediminibacillus albus</name>
    <dbReference type="NCBI Taxonomy" id="407036"/>
    <lineage>
        <taxon>Bacteria</taxon>
        <taxon>Bacillati</taxon>
        <taxon>Bacillota</taxon>
        <taxon>Bacilli</taxon>
        <taxon>Bacillales</taxon>
        <taxon>Bacillaceae</taxon>
        <taxon>Sediminibacillus</taxon>
    </lineage>
</organism>
<feature type="region of interest" description="Disordered" evidence="1">
    <location>
        <begin position="27"/>
        <end position="54"/>
    </location>
</feature>
<dbReference type="EMBL" id="FNFL01000003">
    <property type="protein sequence ID" value="SDK21207.1"/>
    <property type="molecule type" value="Genomic_DNA"/>
</dbReference>